<dbReference type="AlphaFoldDB" id="A0A2S5TDM1"/>
<sequence length="145" mass="15531">MAQQLVGAIGELEDNIHLHSQAVDTGYVGYRAGNNEFEFVVADAGVGILNSLKSCPDYADLKDAGDALQFALQDGVSRYGRSAQRGCGFRPIFVGLANLMGMLRFRSGDHVLVIDGQSPDLAMARVQQRANLPGFVTSITCRNPG</sequence>
<gene>
    <name evidence="1" type="ORF">C3942_14720</name>
</gene>
<name>A0A2S5TDM1_9GAMM</name>
<proteinExistence type="predicted"/>
<keyword evidence="2" id="KW-1185">Reference proteome</keyword>
<evidence type="ECO:0000313" key="1">
    <source>
        <dbReference type="EMBL" id="PPE73075.1"/>
    </source>
</evidence>
<accession>A0A2S5TDM1</accession>
<evidence type="ECO:0000313" key="2">
    <source>
        <dbReference type="Proteomes" id="UP000238220"/>
    </source>
</evidence>
<organism evidence="1 2">
    <name type="scientific">Solimonas fluminis</name>
    <dbReference type="NCBI Taxonomy" id="2086571"/>
    <lineage>
        <taxon>Bacteria</taxon>
        <taxon>Pseudomonadati</taxon>
        <taxon>Pseudomonadota</taxon>
        <taxon>Gammaproteobacteria</taxon>
        <taxon>Nevskiales</taxon>
        <taxon>Nevskiaceae</taxon>
        <taxon>Solimonas</taxon>
    </lineage>
</organism>
<comment type="caution">
    <text evidence="1">The sequence shown here is derived from an EMBL/GenBank/DDBJ whole genome shotgun (WGS) entry which is preliminary data.</text>
</comment>
<dbReference type="Proteomes" id="UP000238220">
    <property type="component" value="Unassembled WGS sequence"/>
</dbReference>
<reference evidence="1 2" key="1">
    <citation type="submission" date="2018-02" db="EMBL/GenBank/DDBJ databases">
        <title>Genome sequencing of Solimonas sp. HR-BB.</title>
        <authorList>
            <person name="Lee Y."/>
            <person name="Jeon C.O."/>
        </authorList>
    </citation>
    <scope>NUCLEOTIDE SEQUENCE [LARGE SCALE GENOMIC DNA]</scope>
    <source>
        <strain evidence="1 2">HR-BB</strain>
    </source>
</reference>
<dbReference type="EMBL" id="PSNW01000008">
    <property type="protein sequence ID" value="PPE73075.1"/>
    <property type="molecule type" value="Genomic_DNA"/>
</dbReference>
<protein>
    <submittedName>
        <fullName evidence="1">Uncharacterized protein</fullName>
    </submittedName>
</protein>